<keyword evidence="3" id="KW-1185">Reference proteome</keyword>
<dbReference type="AlphaFoldDB" id="A0A8J7MQQ6"/>
<comment type="caution">
    <text evidence="2">The sequence shown here is derived from an EMBL/GenBank/DDBJ whole genome shotgun (WGS) entry which is preliminary data.</text>
</comment>
<feature type="chain" id="PRO_5035302507" evidence="1">
    <location>
        <begin position="22"/>
        <end position="209"/>
    </location>
</feature>
<accession>A0A8J7MQQ6</accession>
<dbReference type="InterPro" id="IPR011250">
    <property type="entry name" value="OMP/PagP_B-barrel"/>
</dbReference>
<reference evidence="2" key="1">
    <citation type="submission" date="2021-01" db="EMBL/GenBank/DDBJ databases">
        <title>Genome seq and assembly of Tabrizicola sp. KVB23.</title>
        <authorList>
            <person name="Chhetri G."/>
        </authorList>
    </citation>
    <scope>NUCLEOTIDE SEQUENCE</scope>
    <source>
        <strain evidence="2">KVB23</strain>
    </source>
</reference>
<keyword evidence="1" id="KW-0732">Signal</keyword>
<dbReference type="RefSeq" id="WP_202658256.1">
    <property type="nucleotide sequence ID" value="NZ_JAESVP010000002.1"/>
</dbReference>
<dbReference type="Gene3D" id="2.40.160.20">
    <property type="match status" value="1"/>
</dbReference>
<dbReference type="EMBL" id="JAESVP010000002">
    <property type="protein sequence ID" value="MBL4927100.1"/>
    <property type="molecule type" value="Genomic_DNA"/>
</dbReference>
<evidence type="ECO:0000313" key="2">
    <source>
        <dbReference type="EMBL" id="MBL4927100.1"/>
    </source>
</evidence>
<dbReference type="SUPFAM" id="SSF56925">
    <property type="entry name" value="OMPA-like"/>
    <property type="match status" value="1"/>
</dbReference>
<evidence type="ECO:0000313" key="3">
    <source>
        <dbReference type="Proteomes" id="UP000619033"/>
    </source>
</evidence>
<protein>
    <submittedName>
        <fullName evidence="2">Outer membrane beta-barrel protein</fullName>
    </submittedName>
</protein>
<evidence type="ECO:0000256" key="1">
    <source>
        <dbReference type="SAM" id="SignalP"/>
    </source>
</evidence>
<gene>
    <name evidence="2" type="ORF">JI744_03165</name>
</gene>
<organism evidence="2 3">
    <name type="scientific">Fuscibacter oryzae</name>
    <dbReference type="NCBI Taxonomy" id="2803939"/>
    <lineage>
        <taxon>Bacteria</taxon>
        <taxon>Pseudomonadati</taxon>
        <taxon>Pseudomonadota</taxon>
        <taxon>Alphaproteobacteria</taxon>
        <taxon>Rhodobacterales</taxon>
        <taxon>Paracoccaceae</taxon>
        <taxon>Fuscibacter</taxon>
    </lineage>
</organism>
<proteinExistence type="predicted"/>
<name>A0A8J7MQQ6_9RHOB</name>
<sequence length="209" mass="21894">MFTRAITMSVLLSLFALPVLAGGVVEPIAEAPAPKPAVTAAIPGAFGGWYGALDMGRASGSGTENPGPGWLDVELEDGTCTGGTLGRNQQRGRLVYGAELRHLQCTDFSGLLGQKPFNGITDLRLRVGTTLGTRTMVYGALGYSWVNFDAPFGKQTIAGPNAGVGIEVNATDKVFAGIDYTARSLTGEGGETQFDFNVSTTTLRLGLRF</sequence>
<dbReference type="Proteomes" id="UP000619033">
    <property type="component" value="Unassembled WGS sequence"/>
</dbReference>
<feature type="signal peptide" evidence="1">
    <location>
        <begin position="1"/>
        <end position="21"/>
    </location>
</feature>